<evidence type="ECO:0000313" key="1">
    <source>
        <dbReference type="EMBL" id="BBH87284.1"/>
    </source>
</evidence>
<dbReference type="EMBL" id="AP019376">
    <property type="protein sequence ID" value="BBH87285.1"/>
    <property type="molecule type" value="Genomic_DNA"/>
</dbReference>
<evidence type="ECO:0000313" key="2">
    <source>
        <dbReference type="EMBL" id="BBH87285.1"/>
    </source>
</evidence>
<accession>A0A455SLA3</accession>
<proteinExistence type="predicted"/>
<dbReference type="EMBL" id="AP019376">
    <property type="protein sequence ID" value="BBH88147.1"/>
    <property type="molecule type" value="Genomic_DNA"/>
</dbReference>
<name>A0A455SLA3_9CHLR</name>
<reference evidence="4" key="1">
    <citation type="submission" date="2018-12" db="EMBL/GenBank/DDBJ databases">
        <title>Novel natural products biosynthetic potential of the class Ktedonobacteria.</title>
        <authorList>
            <person name="Zheng Y."/>
            <person name="Saitou A."/>
            <person name="Wang C.M."/>
            <person name="Toyoda A."/>
            <person name="Minakuchi Y."/>
            <person name="Sekiguchi Y."/>
            <person name="Ueda K."/>
            <person name="Takano H."/>
            <person name="Sakai Y."/>
            <person name="Yokota A."/>
            <person name="Yabe S."/>
        </authorList>
    </citation>
    <scope>NUCLEOTIDE SEQUENCE</scope>
    <source>
        <strain evidence="4">COM3</strain>
    </source>
</reference>
<dbReference type="EMBL" id="AP019376">
    <property type="protein sequence ID" value="BBH87284.1"/>
    <property type="molecule type" value="Genomic_DNA"/>
</dbReference>
<dbReference type="AlphaFoldDB" id="A0A455SLA3"/>
<evidence type="ECO:0000313" key="4">
    <source>
        <dbReference type="EMBL" id="BBH88148.1"/>
    </source>
</evidence>
<gene>
    <name evidence="1" type="ORF">KTC_20350</name>
    <name evidence="2" type="ORF">KTC_20360</name>
    <name evidence="3" type="ORF">KTC_28980</name>
    <name evidence="4" type="ORF">KTC_28990</name>
</gene>
<dbReference type="EMBL" id="AP019376">
    <property type="protein sequence ID" value="BBH88148.1"/>
    <property type="molecule type" value="Genomic_DNA"/>
</dbReference>
<evidence type="ECO:0000313" key="3">
    <source>
        <dbReference type="EMBL" id="BBH88147.1"/>
    </source>
</evidence>
<organism evidence="4">
    <name type="scientific">Thermosporothrix sp. COM3</name>
    <dbReference type="NCBI Taxonomy" id="2490863"/>
    <lineage>
        <taxon>Bacteria</taxon>
        <taxon>Bacillati</taxon>
        <taxon>Chloroflexota</taxon>
        <taxon>Ktedonobacteria</taxon>
        <taxon>Ktedonobacterales</taxon>
        <taxon>Thermosporotrichaceae</taxon>
        <taxon>Thermosporothrix</taxon>
    </lineage>
</organism>
<protein>
    <submittedName>
        <fullName evidence="4">Uncharacterized protein</fullName>
    </submittedName>
</protein>
<sequence length="148" mass="15988">MLVLCLLAQGWHEAGPVVAPVGVAAVEATWLCWAEEGSPGGCVANEEQALCQVVFRVWVSLIAAEEGEVRKRKGEADAAEKRCVCAGEDERDEREAVPVRCGSQEQGNVPMRSKPADRKCACGQADMSDGQEERWGVCLCGCWELHGE</sequence>